<feature type="region of interest" description="Disordered" evidence="3">
    <location>
        <begin position="205"/>
        <end position="241"/>
    </location>
</feature>
<feature type="compositionally biased region" description="Basic and acidic residues" evidence="3">
    <location>
        <begin position="1"/>
        <end position="19"/>
    </location>
</feature>
<feature type="region of interest" description="Disordered" evidence="3">
    <location>
        <begin position="1"/>
        <end position="20"/>
    </location>
</feature>
<evidence type="ECO:0000313" key="5">
    <source>
        <dbReference type="EMBL" id="TKS01294.1"/>
    </source>
</evidence>
<dbReference type="Pfam" id="PF12174">
    <property type="entry name" value="RST"/>
    <property type="match status" value="1"/>
</dbReference>
<comment type="caution">
    <text evidence="5">The sequence shown here is derived from an EMBL/GenBank/DDBJ whole genome shotgun (WGS) entry which is preliminary data.</text>
</comment>
<feature type="compositionally biased region" description="Low complexity" evidence="3">
    <location>
        <begin position="221"/>
        <end position="241"/>
    </location>
</feature>
<dbReference type="InterPro" id="IPR044964">
    <property type="entry name" value="RCD1/SRO1-5"/>
</dbReference>
<comment type="subcellular location">
    <subcellularLocation>
        <location evidence="1">Nucleus</location>
    </subcellularLocation>
</comment>
<evidence type="ECO:0000256" key="3">
    <source>
        <dbReference type="SAM" id="MobiDB-lite"/>
    </source>
</evidence>
<reference evidence="5" key="1">
    <citation type="submission" date="2018-10" db="EMBL/GenBank/DDBJ databases">
        <title>Population genomic analysis revealed the cold adaptation of white poplar.</title>
        <authorList>
            <person name="Liu Y.-J."/>
        </authorList>
    </citation>
    <scope>NUCLEOTIDE SEQUENCE [LARGE SCALE GENOMIC DNA]</scope>
    <source>
        <strain evidence="5">PAL-ZL1</strain>
    </source>
</reference>
<sequence>MSDHYHVEVDSCNRKPGEKIDEDMEENQQIEANLVTESFKQMLDSDTVKKLFVTVMKPFGEAEIALTENIVEMQMFDMPGLPSSKGALSTIMSYGLGHCGPCTQQIPNTALVFHLSAANCCHTSVKYCDVDENGERHLVFCRVIMGNMELLQSGSRQFHPRFLVGSESKHTISGVTTSHGCQGHLPVKSSAVDLNLPVESSAVDLNESPTADMGSKIQPVSGSGRSLGKSPSLSSSSTRAPKSPWMPFPMLFAAISNKVPSKDMELITNNYELFRAKKVNREDFVKQLRLIVGDALLKSTITSLQCKLPSKGEVPVSKPTAEGSAGLWETKTH</sequence>
<feature type="domain" description="RST" evidence="4">
    <location>
        <begin position="239"/>
        <end position="310"/>
    </location>
</feature>
<evidence type="ECO:0000259" key="4">
    <source>
        <dbReference type="PROSITE" id="PS51879"/>
    </source>
</evidence>
<organism evidence="5">
    <name type="scientific">Populus alba</name>
    <name type="common">White poplar</name>
    <dbReference type="NCBI Taxonomy" id="43335"/>
    <lineage>
        <taxon>Eukaryota</taxon>
        <taxon>Viridiplantae</taxon>
        <taxon>Streptophyta</taxon>
        <taxon>Embryophyta</taxon>
        <taxon>Tracheophyta</taxon>
        <taxon>Spermatophyta</taxon>
        <taxon>Magnoliopsida</taxon>
        <taxon>eudicotyledons</taxon>
        <taxon>Gunneridae</taxon>
        <taxon>Pentapetalae</taxon>
        <taxon>rosids</taxon>
        <taxon>fabids</taxon>
        <taxon>Malpighiales</taxon>
        <taxon>Salicaceae</taxon>
        <taxon>Saliceae</taxon>
        <taxon>Populus</taxon>
    </lineage>
</organism>
<evidence type="ECO:0000256" key="2">
    <source>
        <dbReference type="ARBA" id="ARBA00023242"/>
    </source>
</evidence>
<evidence type="ECO:0000256" key="1">
    <source>
        <dbReference type="ARBA" id="ARBA00004123"/>
    </source>
</evidence>
<feature type="region of interest" description="Disordered" evidence="3">
    <location>
        <begin position="311"/>
        <end position="333"/>
    </location>
</feature>
<name>A0A4U5PVA6_POPAL</name>
<dbReference type="STRING" id="43335.A0A4U5PVA6"/>
<dbReference type="EMBL" id="RCHU01000575">
    <property type="protein sequence ID" value="TKS01294.1"/>
    <property type="molecule type" value="Genomic_DNA"/>
</dbReference>
<dbReference type="SUPFAM" id="SSF56399">
    <property type="entry name" value="ADP-ribosylation"/>
    <property type="match status" value="1"/>
</dbReference>
<keyword evidence="2" id="KW-0539">Nucleus</keyword>
<dbReference type="AlphaFoldDB" id="A0A4U5PVA6"/>
<protein>
    <recommendedName>
        <fullName evidence="4">RST domain-containing protein</fullName>
    </recommendedName>
</protein>
<accession>A0A4U5PVA6</accession>
<dbReference type="PANTHER" id="PTHR32263:SF5">
    <property type="entry name" value="INACTIVE POLY [ADP-RIBOSE] POLYMERASE SRO1-RELATED"/>
    <property type="match status" value="1"/>
</dbReference>
<dbReference type="Gene3D" id="3.90.228.10">
    <property type="match status" value="1"/>
</dbReference>
<proteinExistence type="predicted"/>
<dbReference type="PANTHER" id="PTHR32263">
    <property type="entry name" value="INACTIVE POLY [ADP-RIBOSE] POLYMERASE SRO4-RELATED"/>
    <property type="match status" value="1"/>
</dbReference>
<dbReference type="InterPro" id="IPR022003">
    <property type="entry name" value="RST"/>
</dbReference>
<dbReference type="GO" id="GO:0005634">
    <property type="term" value="C:nucleus"/>
    <property type="evidence" value="ECO:0007669"/>
    <property type="project" value="UniProtKB-SubCell"/>
</dbReference>
<gene>
    <name evidence="5" type="ORF">D5086_0000177770</name>
</gene>
<dbReference type="PROSITE" id="PS51879">
    <property type="entry name" value="RST"/>
    <property type="match status" value="1"/>
</dbReference>